<name>A0AAE3HJK4_9GAMM</name>
<comment type="caution">
    <text evidence="1">The sequence shown here is derived from an EMBL/GenBank/DDBJ whole genome shotgun (WGS) entry which is preliminary data.</text>
</comment>
<evidence type="ECO:0000313" key="2">
    <source>
        <dbReference type="Proteomes" id="UP001204445"/>
    </source>
</evidence>
<proteinExistence type="predicted"/>
<reference evidence="1" key="1">
    <citation type="submission" date="2022-08" db="EMBL/GenBank/DDBJ databases">
        <title>Genomic Encyclopedia of Type Strains, Phase III (KMG-III): the genomes of soil and plant-associated and newly described type strains.</title>
        <authorList>
            <person name="Whitman W."/>
        </authorList>
    </citation>
    <scope>NUCLEOTIDE SEQUENCE</scope>
    <source>
        <strain evidence="1">HMT 1</strain>
    </source>
</reference>
<gene>
    <name evidence="1" type="ORF">J2T55_001585</name>
</gene>
<dbReference type="AlphaFoldDB" id="A0AAE3HJK4"/>
<keyword evidence="2" id="KW-1185">Reference proteome</keyword>
<evidence type="ECO:0000313" key="1">
    <source>
        <dbReference type="EMBL" id="MCS3903559.1"/>
    </source>
</evidence>
<sequence length="68" mass="7415">MLSMTYYGSLFSLNDTIATTPRQRENSILYTPGSCAPADLPNSLLNSTPILGKIVFVNVKNSQVISIH</sequence>
<protein>
    <submittedName>
        <fullName evidence="1">Uncharacterized protein</fullName>
    </submittedName>
</protein>
<dbReference type="EMBL" id="JANUCT010000009">
    <property type="protein sequence ID" value="MCS3903559.1"/>
    <property type="molecule type" value="Genomic_DNA"/>
</dbReference>
<organism evidence="1 2">
    <name type="scientific">Methylohalomonas lacus</name>
    <dbReference type="NCBI Taxonomy" id="398773"/>
    <lineage>
        <taxon>Bacteria</taxon>
        <taxon>Pseudomonadati</taxon>
        <taxon>Pseudomonadota</taxon>
        <taxon>Gammaproteobacteria</taxon>
        <taxon>Methylohalomonadales</taxon>
        <taxon>Methylohalomonadaceae</taxon>
        <taxon>Methylohalomonas</taxon>
    </lineage>
</organism>
<dbReference type="Proteomes" id="UP001204445">
    <property type="component" value="Unassembled WGS sequence"/>
</dbReference>
<accession>A0AAE3HJK4</accession>